<dbReference type="Pfam" id="PF23472">
    <property type="entry name" value="LysM2_CERK1_LYK3_4_5"/>
    <property type="match status" value="1"/>
</dbReference>
<dbReference type="PROSITE" id="PS51782">
    <property type="entry name" value="LYSM"/>
    <property type="match status" value="1"/>
</dbReference>
<comment type="subcellular location">
    <subcellularLocation>
        <location evidence="1">Cell membrane</location>
        <topology evidence="1">Single-pass membrane protein</topology>
    </subcellularLocation>
</comment>
<evidence type="ECO:0000256" key="9">
    <source>
        <dbReference type="ARBA" id="ARBA00023157"/>
    </source>
</evidence>
<proteinExistence type="predicted"/>
<dbReference type="InterPro" id="IPR011009">
    <property type="entry name" value="Kinase-like_dom_sf"/>
</dbReference>
<dbReference type="Gene3D" id="3.10.350.10">
    <property type="entry name" value="LysM domain"/>
    <property type="match status" value="1"/>
</dbReference>
<dbReference type="GO" id="GO:0005524">
    <property type="term" value="F:ATP binding"/>
    <property type="evidence" value="ECO:0007669"/>
    <property type="project" value="UniProtKB-KW"/>
</dbReference>
<feature type="signal peptide" evidence="12">
    <location>
        <begin position="1"/>
        <end position="22"/>
    </location>
</feature>
<evidence type="ECO:0000313" key="15">
    <source>
        <dbReference type="EMBL" id="GMI86424.1"/>
    </source>
</evidence>
<dbReference type="Pfam" id="PF23473">
    <property type="entry name" value="LysM3_LYK4_5"/>
    <property type="match status" value="1"/>
</dbReference>
<dbReference type="InterPro" id="IPR052611">
    <property type="entry name" value="Plant_RLK_LysM"/>
</dbReference>
<keyword evidence="16" id="KW-1185">Reference proteome</keyword>
<dbReference type="InterPro" id="IPR056561">
    <property type="entry name" value="NFP_LYK_LysM1"/>
</dbReference>
<dbReference type="Proteomes" id="UP001165190">
    <property type="component" value="Unassembled WGS sequence"/>
</dbReference>
<dbReference type="SUPFAM" id="SSF56112">
    <property type="entry name" value="Protein kinase-like (PK-like)"/>
    <property type="match status" value="1"/>
</dbReference>
<evidence type="ECO:0000256" key="4">
    <source>
        <dbReference type="ARBA" id="ARBA00022729"/>
    </source>
</evidence>
<feature type="region of interest" description="Disordered" evidence="10">
    <location>
        <begin position="235"/>
        <end position="257"/>
    </location>
</feature>
<keyword evidence="7 11" id="KW-1133">Transmembrane helix</keyword>
<keyword evidence="5" id="KW-0547">Nucleotide-binding</keyword>
<keyword evidence="15" id="KW-0418">Kinase</keyword>
<evidence type="ECO:0000313" key="16">
    <source>
        <dbReference type="Proteomes" id="UP001165190"/>
    </source>
</evidence>
<dbReference type="GO" id="GO:0045087">
    <property type="term" value="P:innate immune response"/>
    <property type="evidence" value="ECO:0007669"/>
    <property type="project" value="UniProtKB-ARBA"/>
</dbReference>
<evidence type="ECO:0000259" key="14">
    <source>
        <dbReference type="PROSITE" id="PS51782"/>
    </source>
</evidence>
<dbReference type="GO" id="GO:0004672">
    <property type="term" value="F:protein kinase activity"/>
    <property type="evidence" value="ECO:0007669"/>
    <property type="project" value="InterPro"/>
</dbReference>
<dbReference type="PANTHER" id="PTHR45927:SF11">
    <property type="entry name" value="LYSM DOMAIN RECEPTOR-LIKE KINASE 4"/>
    <property type="match status" value="1"/>
</dbReference>
<dbReference type="Gene3D" id="3.30.200.20">
    <property type="entry name" value="Phosphorylase Kinase, domain 1"/>
    <property type="match status" value="1"/>
</dbReference>
<name>A0A9W7HZC6_HIBTR</name>
<reference evidence="15" key="1">
    <citation type="submission" date="2023-05" db="EMBL/GenBank/DDBJ databases">
        <title>Genome and transcriptome analyses reveal genes involved in the formation of fine ridges on petal epidermal cells in Hibiscus trionum.</title>
        <authorList>
            <person name="Koshimizu S."/>
            <person name="Masuda S."/>
            <person name="Ishii T."/>
            <person name="Shirasu K."/>
            <person name="Hoshino A."/>
            <person name="Arita M."/>
        </authorList>
    </citation>
    <scope>NUCLEOTIDE SEQUENCE</scope>
    <source>
        <strain evidence="15">Hamamatsu line</strain>
    </source>
</reference>
<evidence type="ECO:0000256" key="10">
    <source>
        <dbReference type="SAM" id="MobiDB-lite"/>
    </source>
</evidence>
<dbReference type="Pfam" id="PF23446">
    <property type="entry name" value="LysM1_NFP_LYK"/>
    <property type="match status" value="1"/>
</dbReference>
<keyword evidence="6" id="KW-0067">ATP-binding</keyword>
<dbReference type="Gene3D" id="1.10.510.10">
    <property type="entry name" value="Transferase(Phosphotransferase) domain 1"/>
    <property type="match status" value="1"/>
</dbReference>
<dbReference type="Pfam" id="PF00069">
    <property type="entry name" value="Pkinase"/>
    <property type="match status" value="1"/>
</dbReference>
<sequence length="615" mass="67710">MASFSLVSLFTLFLCCCRLIQAQQPYAGRRTIDCMNPDTSNSVLGYTCNGLGTSCRGYVVFRSQPLFNNVTSIANLLSSDPSQIADINEVPRTATFRTNQMVIVPINCSCSGDHYQRNATYTIRSGDTYFFIANNTFQALSTCQAIQNQQPDIQPTKLIMGSMITVPVRCACPTRNQTDVGINYLLSYPIAQGDTVAGISEMFGADTERTLEANQLRDPAIFFFTSLLVPLQDSPSKITVPPPPPPPLLPSPTTPPPSGGSSKTWIYILVGILGGAALLLVVSIVIFFNKRKKKPDMIVNVTSENFEACNEKPLEKKLVDESQDLLDSMSSIAQSLNLKGDFSAIKKVQGDVSKEIELLNKVNHSNLIRLLGVCFDDGHWYLVYEYAANGALSDWIYNNNNKSGKYLTWRQRIQIASDIATGLNYLHFLTNHPHVHKDLKCSNVLLDGDFRAKITNFALARSTEGEEGQFALTKHIVGTKGYMAPEYVENGMVSTKIDVFAFGVLLLEVISGKEAAAIYGEDHMKLSDILRNVVQEKDGHEGLKLLIDPCMLDNYPLELAILVFHLINSCLKKDPNARPAMDEIVQSLSWILTASSAWDSSSSNASQSQTSSGSY</sequence>
<dbReference type="EMBL" id="BSYR01000021">
    <property type="protein sequence ID" value="GMI86424.1"/>
    <property type="molecule type" value="Genomic_DNA"/>
</dbReference>
<evidence type="ECO:0000256" key="6">
    <source>
        <dbReference type="ARBA" id="ARBA00022840"/>
    </source>
</evidence>
<evidence type="ECO:0000256" key="11">
    <source>
        <dbReference type="SAM" id="Phobius"/>
    </source>
</evidence>
<protein>
    <submittedName>
        <fullName evidence="15">LysM-containing receptor-like kinase 4</fullName>
    </submittedName>
</protein>
<dbReference type="PANTHER" id="PTHR45927">
    <property type="entry name" value="LYSM-DOMAIN RECEPTOR-LIKE KINASE-RELATED"/>
    <property type="match status" value="1"/>
</dbReference>
<dbReference type="FunFam" id="1.10.510.10:FF:000468">
    <property type="entry name" value="PTI1-like tyrosine-protein kinase 3"/>
    <property type="match status" value="1"/>
</dbReference>
<dbReference type="InterPro" id="IPR018392">
    <property type="entry name" value="LysM"/>
</dbReference>
<dbReference type="AlphaFoldDB" id="A0A9W7HZC6"/>
<dbReference type="SMART" id="SM00220">
    <property type="entry name" value="S_TKc"/>
    <property type="match status" value="1"/>
</dbReference>
<keyword evidence="9" id="KW-1015">Disulfide bond</keyword>
<gene>
    <name evidence="15" type="ORF">HRI_002311800</name>
</gene>
<dbReference type="PROSITE" id="PS50011">
    <property type="entry name" value="PROTEIN_KINASE_DOM"/>
    <property type="match status" value="1"/>
</dbReference>
<keyword evidence="4 12" id="KW-0732">Signal</keyword>
<keyword evidence="15" id="KW-0675">Receptor</keyword>
<feature type="transmembrane region" description="Helical" evidence="11">
    <location>
        <begin position="265"/>
        <end position="288"/>
    </location>
</feature>
<dbReference type="InterPro" id="IPR000719">
    <property type="entry name" value="Prot_kinase_dom"/>
</dbReference>
<evidence type="ECO:0000256" key="5">
    <source>
        <dbReference type="ARBA" id="ARBA00022741"/>
    </source>
</evidence>
<keyword evidence="2" id="KW-1003">Cell membrane</keyword>
<accession>A0A9W7HZC6</accession>
<keyword evidence="8 11" id="KW-0472">Membrane</keyword>
<dbReference type="InterPro" id="IPR056562">
    <property type="entry name" value="LysM2_CERK1_LYK3_4_5"/>
</dbReference>
<feature type="compositionally biased region" description="Pro residues" evidence="10">
    <location>
        <begin position="240"/>
        <end position="257"/>
    </location>
</feature>
<evidence type="ECO:0000256" key="8">
    <source>
        <dbReference type="ARBA" id="ARBA00023136"/>
    </source>
</evidence>
<feature type="chain" id="PRO_5040837022" evidence="12">
    <location>
        <begin position="23"/>
        <end position="615"/>
    </location>
</feature>
<dbReference type="InterPro" id="IPR036779">
    <property type="entry name" value="LysM_dom_sf"/>
</dbReference>
<organism evidence="15 16">
    <name type="scientific">Hibiscus trionum</name>
    <name type="common">Flower of an hour</name>
    <dbReference type="NCBI Taxonomy" id="183268"/>
    <lineage>
        <taxon>Eukaryota</taxon>
        <taxon>Viridiplantae</taxon>
        <taxon>Streptophyta</taxon>
        <taxon>Embryophyta</taxon>
        <taxon>Tracheophyta</taxon>
        <taxon>Spermatophyta</taxon>
        <taxon>Magnoliopsida</taxon>
        <taxon>eudicotyledons</taxon>
        <taxon>Gunneridae</taxon>
        <taxon>Pentapetalae</taxon>
        <taxon>rosids</taxon>
        <taxon>malvids</taxon>
        <taxon>Malvales</taxon>
        <taxon>Malvaceae</taxon>
        <taxon>Malvoideae</taxon>
        <taxon>Hibiscus</taxon>
    </lineage>
</organism>
<keyword evidence="3 11" id="KW-0812">Transmembrane</keyword>
<evidence type="ECO:0000256" key="2">
    <source>
        <dbReference type="ARBA" id="ARBA00022475"/>
    </source>
</evidence>
<comment type="caution">
    <text evidence="15">The sequence shown here is derived from an EMBL/GenBank/DDBJ whole genome shotgun (WGS) entry which is preliminary data.</text>
</comment>
<feature type="domain" description="Protein kinase" evidence="13">
    <location>
        <begin position="267"/>
        <end position="591"/>
    </location>
</feature>
<dbReference type="SMART" id="SM00257">
    <property type="entry name" value="LysM"/>
    <property type="match status" value="2"/>
</dbReference>
<dbReference type="InterPro" id="IPR056563">
    <property type="entry name" value="LysM3_LYK4_5"/>
</dbReference>
<evidence type="ECO:0000256" key="3">
    <source>
        <dbReference type="ARBA" id="ARBA00022692"/>
    </source>
</evidence>
<evidence type="ECO:0000256" key="7">
    <source>
        <dbReference type="ARBA" id="ARBA00022989"/>
    </source>
</evidence>
<evidence type="ECO:0000256" key="12">
    <source>
        <dbReference type="SAM" id="SignalP"/>
    </source>
</evidence>
<evidence type="ECO:0000259" key="13">
    <source>
        <dbReference type="PROSITE" id="PS50011"/>
    </source>
</evidence>
<dbReference type="OrthoDB" id="4062651at2759"/>
<dbReference type="GO" id="GO:0005886">
    <property type="term" value="C:plasma membrane"/>
    <property type="evidence" value="ECO:0007669"/>
    <property type="project" value="UniProtKB-SubCell"/>
</dbReference>
<keyword evidence="15" id="KW-0808">Transferase</keyword>
<evidence type="ECO:0000256" key="1">
    <source>
        <dbReference type="ARBA" id="ARBA00004162"/>
    </source>
</evidence>
<feature type="domain" description="LysM" evidence="14">
    <location>
        <begin position="186"/>
        <end position="229"/>
    </location>
</feature>